<dbReference type="NCBIfam" id="NF033540">
    <property type="entry name" value="transpos_IS701"/>
    <property type="match status" value="1"/>
</dbReference>
<reference evidence="2 3" key="1">
    <citation type="submission" date="2017-01" db="EMBL/GenBank/DDBJ databases">
        <authorList>
            <person name="Mah S.A."/>
            <person name="Swanson W.J."/>
            <person name="Moy G.W."/>
            <person name="Vacquier V.D."/>
        </authorList>
    </citation>
    <scope>NUCLEOTIDE SEQUENCE [LARGE SCALE GENOMIC DNA]</scope>
    <source>
        <strain evidence="2 3">DSM 45758</strain>
    </source>
</reference>
<name>A0A1N7FVW4_9ACTN</name>
<sequence length="449" mass="49071">MAAGHSVDPAGWQVLLDEVMGLVAGRFGRVEPRRTAWDLVLGLLSPVERKNCWWLAEQAGHRGPQAMQRLLRTAVWDADAVRDDVRGFVTSRLGEADGVLIPDETGFLKKGTGSVGVQRQYSGTAGRVENSQVGVFLSYASARGRALIDRRVYLPKSWTDDPDRCADVGVPAEVGFATKPQLALDMIAQAVAAGVPAGWAASDELYGDNGPFRAGVQALGLGYVLAVARNHLVPIDGGKVRVPAEHLADQLPATGWHRISCGTGSKGPRWYDWAWLDASTPGHPGHSLLIRRGSDGTLAFYRCWSPTPTTLADLVRVAGIRWTIEESFQAGKSQVGLDHYQVRGWTAWHRWITLAMLALAVLMTAAAAAAPPPPADSYHHARHATPIALTAAEIRRLFHALVIIPLRALTTTTLQAALHARHWSDWRRDHQGRARHSHYKRRLTMELST</sequence>
<dbReference type="PANTHER" id="PTHR33627:SF1">
    <property type="entry name" value="TRANSPOSASE"/>
    <property type="match status" value="1"/>
</dbReference>
<gene>
    <name evidence="2" type="ORF">SAMN05444858_1562</name>
</gene>
<dbReference type="PANTHER" id="PTHR33627">
    <property type="entry name" value="TRANSPOSASE"/>
    <property type="match status" value="1"/>
</dbReference>
<feature type="domain" description="Transposase IS701-like DDE" evidence="1">
    <location>
        <begin position="26"/>
        <end position="237"/>
    </location>
</feature>
<dbReference type="STRING" id="1198245.SAMN05444858_1562"/>
<evidence type="ECO:0000313" key="2">
    <source>
        <dbReference type="EMBL" id="SIS04461.1"/>
    </source>
</evidence>
<organism evidence="2 3">
    <name type="scientific">Micromonospora avicenniae</name>
    <dbReference type="NCBI Taxonomy" id="1198245"/>
    <lineage>
        <taxon>Bacteria</taxon>
        <taxon>Bacillati</taxon>
        <taxon>Actinomycetota</taxon>
        <taxon>Actinomycetes</taxon>
        <taxon>Micromonosporales</taxon>
        <taxon>Micromonosporaceae</taxon>
        <taxon>Micromonospora</taxon>
    </lineage>
</organism>
<dbReference type="InterPro" id="IPR039365">
    <property type="entry name" value="IS701-like"/>
</dbReference>
<dbReference type="InterPro" id="IPR038721">
    <property type="entry name" value="IS701-like_DDE_dom"/>
</dbReference>
<dbReference type="InterPro" id="IPR012337">
    <property type="entry name" value="RNaseH-like_sf"/>
</dbReference>
<protein>
    <submittedName>
        <fullName evidence="2">SRSO17 transposase</fullName>
    </submittedName>
</protein>
<dbReference type="Proteomes" id="UP000186004">
    <property type="component" value="Unassembled WGS sequence"/>
</dbReference>
<dbReference type="Pfam" id="PF13546">
    <property type="entry name" value="DDE_5"/>
    <property type="match status" value="1"/>
</dbReference>
<keyword evidence="3" id="KW-1185">Reference proteome</keyword>
<dbReference type="SUPFAM" id="SSF53098">
    <property type="entry name" value="Ribonuclease H-like"/>
    <property type="match status" value="1"/>
</dbReference>
<accession>A0A1N7FVW4</accession>
<evidence type="ECO:0000313" key="3">
    <source>
        <dbReference type="Proteomes" id="UP000186004"/>
    </source>
</evidence>
<evidence type="ECO:0000259" key="1">
    <source>
        <dbReference type="Pfam" id="PF13546"/>
    </source>
</evidence>
<proteinExistence type="predicted"/>
<dbReference type="EMBL" id="FTNF01000056">
    <property type="protein sequence ID" value="SIS04461.1"/>
    <property type="molecule type" value="Genomic_DNA"/>
</dbReference>
<dbReference type="AlphaFoldDB" id="A0A1N7FVW4"/>